<dbReference type="Proteomes" id="UP000184074">
    <property type="component" value="Unassembled WGS sequence"/>
</dbReference>
<organism evidence="6 7">
    <name type="scientific">Cognatiyoonia sediminum</name>
    <dbReference type="NCBI Taxonomy" id="1508389"/>
    <lineage>
        <taxon>Bacteria</taxon>
        <taxon>Pseudomonadati</taxon>
        <taxon>Pseudomonadota</taxon>
        <taxon>Alphaproteobacteria</taxon>
        <taxon>Rhodobacterales</taxon>
        <taxon>Paracoccaceae</taxon>
        <taxon>Cognatiyoonia</taxon>
    </lineage>
</organism>
<gene>
    <name evidence="6" type="ORF">SAMN05444003_2708</name>
</gene>
<dbReference type="Gene3D" id="1.10.357.10">
    <property type="entry name" value="Tetracycline Repressor, domain 2"/>
    <property type="match status" value="1"/>
</dbReference>
<keyword evidence="2 4" id="KW-0238">DNA-binding</keyword>
<proteinExistence type="predicted"/>
<keyword evidence="3" id="KW-0804">Transcription</keyword>
<evidence type="ECO:0000313" key="7">
    <source>
        <dbReference type="Proteomes" id="UP000184074"/>
    </source>
</evidence>
<evidence type="ECO:0000256" key="3">
    <source>
        <dbReference type="ARBA" id="ARBA00023163"/>
    </source>
</evidence>
<protein>
    <submittedName>
        <fullName evidence="6">Transcriptional regulator, TetR family</fullName>
    </submittedName>
</protein>
<sequence>MTSKPANLTRIQSERRDEILSSALEIFSKNGYKGASINKIAQAANMSTPRLLYHFSDKEKLYSDLLSSTLSLWIDPLEFIGQTDDAVEEICNYVRRKIEMSRDYPRESRLFASEILIGIERADDSLFDPLHQIFRDKIELIQRWSNEGKIAPVDPYHLIYSIWATTQHYADFDVQIRTLSPQKMENLFDDAEAFLIPMYTKLLTPSR</sequence>
<dbReference type="SUPFAM" id="SSF48498">
    <property type="entry name" value="Tetracyclin repressor-like, C-terminal domain"/>
    <property type="match status" value="1"/>
</dbReference>
<keyword evidence="7" id="KW-1185">Reference proteome</keyword>
<dbReference type="InterPro" id="IPR013573">
    <property type="entry name" value="Tscrpt_reg_YcdC_C"/>
</dbReference>
<dbReference type="GO" id="GO:0003677">
    <property type="term" value="F:DNA binding"/>
    <property type="evidence" value="ECO:0007669"/>
    <property type="project" value="UniProtKB-UniRule"/>
</dbReference>
<dbReference type="AlphaFoldDB" id="A0A1M5RUX5"/>
<dbReference type="PANTHER" id="PTHR47506:SF6">
    <property type="entry name" value="HTH-TYPE TRANSCRIPTIONAL REPRESSOR NEMR"/>
    <property type="match status" value="1"/>
</dbReference>
<feature type="domain" description="HTH tetR-type" evidence="5">
    <location>
        <begin position="13"/>
        <end position="73"/>
    </location>
</feature>
<dbReference type="SUPFAM" id="SSF46689">
    <property type="entry name" value="Homeodomain-like"/>
    <property type="match status" value="1"/>
</dbReference>
<dbReference type="GO" id="GO:0045892">
    <property type="term" value="P:negative regulation of DNA-templated transcription"/>
    <property type="evidence" value="ECO:0007669"/>
    <property type="project" value="InterPro"/>
</dbReference>
<dbReference type="EMBL" id="FQXB01000005">
    <property type="protein sequence ID" value="SHH30054.1"/>
    <property type="molecule type" value="Genomic_DNA"/>
</dbReference>
<dbReference type="STRING" id="1508389.SAMN05444003_2708"/>
<evidence type="ECO:0000256" key="4">
    <source>
        <dbReference type="PROSITE-ProRule" id="PRU00335"/>
    </source>
</evidence>
<evidence type="ECO:0000313" key="6">
    <source>
        <dbReference type="EMBL" id="SHH30054.1"/>
    </source>
</evidence>
<dbReference type="RefSeq" id="WP_072901961.1">
    <property type="nucleotide sequence ID" value="NZ_FQXB01000005.1"/>
</dbReference>
<feature type="DNA-binding region" description="H-T-H motif" evidence="4">
    <location>
        <begin position="36"/>
        <end position="55"/>
    </location>
</feature>
<dbReference type="InterPro" id="IPR001647">
    <property type="entry name" value="HTH_TetR"/>
</dbReference>
<evidence type="ECO:0000256" key="2">
    <source>
        <dbReference type="ARBA" id="ARBA00023125"/>
    </source>
</evidence>
<dbReference type="InterPro" id="IPR009057">
    <property type="entry name" value="Homeodomain-like_sf"/>
</dbReference>
<dbReference type="Pfam" id="PF00440">
    <property type="entry name" value="TetR_N"/>
    <property type="match status" value="1"/>
</dbReference>
<evidence type="ECO:0000259" key="5">
    <source>
        <dbReference type="PROSITE" id="PS50977"/>
    </source>
</evidence>
<name>A0A1M5RUX5_9RHOB</name>
<dbReference type="Gene3D" id="1.10.10.60">
    <property type="entry name" value="Homeodomain-like"/>
    <property type="match status" value="1"/>
</dbReference>
<dbReference type="PANTHER" id="PTHR47506">
    <property type="entry name" value="TRANSCRIPTIONAL REGULATORY PROTEIN"/>
    <property type="match status" value="1"/>
</dbReference>
<dbReference type="OrthoDB" id="2356263at2"/>
<dbReference type="PROSITE" id="PS50977">
    <property type="entry name" value="HTH_TETR_2"/>
    <property type="match status" value="1"/>
</dbReference>
<dbReference type="InterPro" id="IPR036271">
    <property type="entry name" value="Tet_transcr_reg_TetR-rel_C_sf"/>
</dbReference>
<dbReference type="PRINTS" id="PR00455">
    <property type="entry name" value="HTHTETR"/>
</dbReference>
<reference evidence="6 7" key="1">
    <citation type="submission" date="2016-11" db="EMBL/GenBank/DDBJ databases">
        <authorList>
            <person name="Jaros S."/>
            <person name="Januszkiewicz K."/>
            <person name="Wedrychowicz H."/>
        </authorList>
    </citation>
    <scope>NUCLEOTIDE SEQUENCE [LARGE SCALE GENOMIC DNA]</scope>
    <source>
        <strain evidence="6 7">DSM 28715</strain>
    </source>
</reference>
<dbReference type="Pfam" id="PF08362">
    <property type="entry name" value="TetR_C_3"/>
    <property type="match status" value="1"/>
</dbReference>
<accession>A0A1M5RUX5</accession>
<evidence type="ECO:0000256" key="1">
    <source>
        <dbReference type="ARBA" id="ARBA00023015"/>
    </source>
</evidence>
<keyword evidence="1" id="KW-0805">Transcription regulation</keyword>